<dbReference type="EMBL" id="RWGY01000469">
    <property type="protein sequence ID" value="TVU01266.1"/>
    <property type="molecule type" value="Genomic_DNA"/>
</dbReference>
<dbReference type="PANTHER" id="PTHR33075:SF9">
    <property type="entry name" value="DUF4283 DOMAIN-CONTAINING PROTEIN"/>
    <property type="match status" value="1"/>
</dbReference>
<organism evidence="2 3">
    <name type="scientific">Eragrostis curvula</name>
    <name type="common">weeping love grass</name>
    <dbReference type="NCBI Taxonomy" id="38414"/>
    <lineage>
        <taxon>Eukaryota</taxon>
        <taxon>Viridiplantae</taxon>
        <taxon>Streptophyta</taxon>
        <taxon>Embryophyta</taxon>
        <taxon>Tracheophyta</taxon>
        <taxon>Spermatophyta</taxon>
        <taxon>Magnoliopsida</taxon>
        <taxon>Liliopsida</taxon>
        <taxon>Poales</taxon>
        <taxon>Poaceae</taxon>
        <taxon>PACMAD clade</taxon>
        <taxon>Chloridoideae</taxon>
        <taxon>Eragrostideae</taxon>
        <taxon>Eragrostidinae</taxon>
        <taxon>Eragrostis</taxon>
    </lineage>
</organism>
<accession>A0A5J9SQK5</accession>
<dbReference type="OrthoDB" id="695719at2759"/>
<protein>
    <submittedName>
        <fullName evidence="2">Uncharacterized protein</fullName>
    </submittedName>
</protein>
<feature type="region of interest" description="Disordered" evidence="1">
    <location>
        <begin position="72"/>
        <end position="130"/>
    </location>
</feature>
<sequence length="130" mass="14722">MKKKYGCSEILVESEVRRSTRIKSNHKGYNHSNCQNKQCFGCTAEPPTLSPSIIKNLGTDFCNLSPEKVKDEALKKKRKVKAPVGQKEKPDEEASKPDEKKGKKPKVSTKKIKKKPSKDDKHEWVTAAKR</sequence>
<evidence type="ECO:0000256" key="1">
    <source>
        <dbReference type="SAM" id="MobiDB-lite"/>
    </source>
</evidence>
<proteinExistence type="predicted"/>
<dbReference type="AlphaFoldDB" id="A0A5J9SQK5"/>
<dbReference type="Proteomes" id="UP000324897">
    <property type="component" value="Unassembled WGS sequence"/>
</dbReference>
<name>A0A5J9SQK5_9POAL</name>
<feature type="non-terminal residue" evidence="2">
    <location>
        <position position="1"/>
    </location>
</feature>
<feature type="compositionally biased region" description="Basic residues" evidence="1">
    <location>
        <begin position="102"/>
        <end position="116"/>
    </location>
</feature>
<feature type="compositionally biased region" description="Basic and acidic residues" evidence="1">
    <location>
        <begin position="86"/>
        <end position="101"/>
    </location>
</feature>
<evidence type="ECO:0000313" key="3">
    <source>
        <dbReference type="Proteomes" id="UP000324897"/>
    </source>
</evidence>
<gene>
    <name evidence="2" type="ORF">EJB05_53305</name>
</gene>
<dbReference type="PANTHER" id="PTHR33075">
    <property type="entry name" value="OS02G0499800 PROTEIN"/>
    <property type="match status" value="1"/>
</dbReference>
<evidence type="ECO:0000313" key="2">
    <source>
        <dbReference type="EMBL" id="TVU01266.1"/>
    </source>
</evidence>
<comment type="caution">
    <text evidence="2">The sequence shown here is derived from an EMBL/GenBank/DDBJ whole genome shotgun (WGS) entry which is preliminary data.</text>
</comment>
<keyword evidence="3" id="KW-1185">Reference proteome</keyword>
<reference evidence="2 3" key="1">
    <citation type="journal article" date="2019" name="Sci. Rep.">
        <title>A high-quality genome of Eragrostis curvula grass provides insights into Poaceae evolution and supports new strategies to enhance forage quality.</title>
        <authorList>
            <person name="Carballo J."/>
            <person name="Santos B.A.C.M."/>
            <person name="Zappacosta D."/>
            <person name="Garbus I."/>
            <person name="Selva J.P."/>
            <person name="Gallo C.A."/>
            <person name="Diaz A."/>
            <person name="Albertini E."/>
            <person name="Caccamo M."/>
            <person name="Echenique V."/>
        </authorList>
    </citation>
    <scope>NUCLEOTIDE SEQUENCE [LARGE SCALE GENOMIC DNA]</scope>
    <source>
        <strain evidence="3">cv. Victoria</strain>
        <tissue evidence="2">Leaf</tissue>
    </source>
</reference>
<dbReference type="Gramene" id="TVU01266">
    <property type="protein sequence ID" value="TVU01266"/>
    <property type="gene ID" value="EJB05_53305"/>
</dbReference>